<evidence type="ECO:0000256" key="1">
    <source>
        <dbReference type="ARBA" id="ARBA00001966"/>
    </source>
</evidence>
<dbReference type="PANTHER" id="PTHR13932">
    <property type="entry name" value="COPROPORPHYRINIGEN III OXIDASE"/>
    <property type="match status" value="1"/>
</dbReference>
<keyword evidence="12" id="KW-1185">Reference proteome</keyword>
<evidence type="ECO:0000256" key="3">
    <source>
        <dbReference type="ARBA" id="ARBA00017228"/>
    </source>
</evidence>
<evidence type="ECO:0000256" key="7">
    <source>
        <dbReference type="ARBA" id="ARBA00023004"/>
    </source>
</evidence>
<dbReference type="InterPro" id="IPR034505">
    <property type="entry name" value="Coproporphyrinogen-III_oxidase"/>
</dbReference>
<dbReference type="InterPro" id="IPR006638">
    <property type="entry name" value="Elp3/MiaA/NifB-like_rSAM"/>
</dbReference>
<dbReference type="SFLD" id="SFLDG01082">
    <property type="entry name" value="B12-binding_domain_containing"/>
    <property type="match status" value="1"/>
</dbReference>
<keyword evidence="7 10" id="KW-0408">Iron</keyword>
<dbReference type="SFLD" id="SFLDF00562">
    <property type="entry name" value="HemN-like__clustered_with_heat"/>
    <property type="match status" value="1"/>
</dbReference>
<dbReference type="GO" id="GO:0004109">
    <property type="term" value="F:coproporphyrinogen oxidase activity"/>
    <property type="evidence" value="ECO:0007669"/>
    <property type="project" value="InterPro"/>
</dbReference>
<evidence type="ECO:0000313" key="12">
    <source>
        <dbReference type="Proteomes" id="UP000253250"/>
    </source>
</evidence>
<dbReference type="GO" id="GO:0005737">
    <property type="term" value="C:cytoplasm"/>
    <property type="evidence" value="ECO:0007669"/>
    <property type="project" value="UniProtKB-SubCell"/>
</dbReference>
<dbReference type="InterPro" id="IPR058240">
    <property type="entry name" value="rSAM_sf"/>
</dbReference>
<evidence type="ECO:0000256" key="4">
    <source>
        <dbReference type="ARBA" id="ARBA00022617"/>
    </source>
</evidence>
<dbReference type="InterPro" id="IPR010723">
    <property type="entry name" value="HemN_C"/>
</dbReference>
<comment type="caution">
    <text evidence="11">The sequence shown here is derived from an EMBL/GenBank/DDBJ whole genome shotgun (WGS) entry which is preliminary data.</text>
</comment>
<proteinExistence type="inferred from homology"/>
<dbReference type="SMART" id="SM00729">
    <property type="entry name" value="Elp3"/>
    <property type="match status" value="1"/>
</dbReference>
<gene>
    <name evidence="11" type="ORF">C4900_14420</name>
</gene>
<evidence type="ECO:0000256" key="9">
    <source>
        <dbReference type="ARBA" id="ARBA00023186"/>
    </source>
</evidence>
<comment type="cofactor">
    <cofactor evidence="1">
        <name>[4Fe-4S] cluster</name>
        <dbReference type="ChEBI" id="CHEBI:49883"/>
    </cofactor>
</comment>
<dbReference type="PROSITE" id="PS51918">
    <property type="entry name" value="RADICAL_SAM"/>
    <property type="match status" value="1"/>
</dbReference>
<keyword evidence="10" id="KW-0963">Cytoplasm</keyword>
<dbReference type="SUPFAM" id="SSF102114">
    <property type="entry name" value="Radical SAM enzymes"/>
    <property type="match status" value="1"/>
</dbReference>
<evidence type="ECO:0000256" key="8">
    <source>
        <dbReference type="ARBA" id="ARBA00023014"/>
    </source>
</evidence>
<dbReference type="OrthoDB" id="9808022at2"/>
<dbReference type="EMBL" id="PSYR01000002">
    <property type="protein sequence ID" value="RCN56924.1"/>
    <property type="molecule type" value="Genomic_DNA"/>
</dbReference>
<keyword evidence="4 10" id="KW-0349">Heme</keyword>
<dbReference type="GO" id="GO:0046872">
    <property type="term" value="F:metal ion binding"/>
    <property type="evidence" value="ECO:0007669"/>
    <property type="project" value="UniProtKB-UniRule"/>
</dbReference>
<evidence type="ECO:0000256" key="6">
    <source>
        <dbReference type="ARBA" id="ARBA00022723"/>
    </source>
</evidence>
<keyword evidence="9 10" id="KW-0143">Chaperone</keyword>
<keyword evidence="8 10" id="KW-0411">Iron-sulfur</keyword>
<comment type="subcellular location">
    <subcellularLocation>
        <location evidence="10">Cytoplasm</location>
    </subcellularLocation>
</comment>
<reference evidence="11 12" key="1">
    <citation type="submission" date="2018-02" db="EMBL/GenBank/DDBJ databases">
        <title>Insights into the biology of acidophilic members of the Acidiferrobacteraceae family derived from comparative genomic analyses.</title>
        <authorList>
            <person name="Issotta F."/>
            <person name="Thyssen C."/>
            <person name="Mena C."/>
            <person name="Moya A."/>
            <person name="Bellenberg S."/>
            <person name="Sproer C."/>
            <person name="Covarrubias P.C."/>
            <person name="Sand W."/>
            <person name="Quatrini R."/>
            <person name="Vera M."/>
        </authorList>
    </citation>
    <scope>NUCLEOTIDE SEQUENCE [LARGE SCALE GENOMIC DNA]</scope>
    <source>
        <strain evidence="12">m-1</strain>
    </source>
</reference>
<dbReference type="Proteomes" id="UP000253250">
    <property type="component" value="Unassembled WGS sequence"/>
</dbReference>
<dbReference type="GO" id="GO:0006779">
    <property type="term" value="P:porphyrin-containing compound biosynthetic process"/>
    <property type="evidence" value="ECO:0007669"/>
    <property type="project" value="InterPro"/>
</dbReference>
<name>A0A1C2G068_9GAMM</name>
<keyword evidence="5 10" id="KW-0949">S-adenosyl-L-methionine</keyword>
<dbReference type="PANTHER" id="PTHR13932:SF5">
    <property type="entry name" value="RADICAL S-ADENOSYL METHIONINE DOMAIN-CONTAINING PROTEIN 1, MITOCHONDRIAL"/>
    <property type="match status" value="1"/>
</dbReference>
<comment type="function">
    <text evidence="10">Probably acts as a heme chaperone, transferring heme to an unknown acceptor. Binds one molecule of heme per monomer, possibly covalently. Binds 1 [4Fe-4S] cluster. The cluster is coordinated with 3 cysteines and an exchangeable S-adenosyl-L-methionine.</text>
</comment>
<organism evidence="11 12">
    <name type="scientific">Acidiferrobacter thiooxydans</name>
    <dbReference type="NCBI Taxonomy" id="163359"/>
    <lineage>
        <taxon>Bacteria</taxon>
        <taxon>Pseudomonadati</taxon>
        <taxon>Pseudomonadota</taxon>
        <taxon>Gammaproteobacteria</taxon>
        <taxon>Acidiferrobacterales</taxon>
        <taxon>Acidiferrobacteraceae</taxon>
        <taxon>Acidiferrobacter</taxon>
    </lineage>
</organism>
<evidence type="ECO:0000256" key="5">
    <source>
        <dbReference type="ARBA" id="ARBA00022691"/>
    </source>
</evidence>
<dbReference type="Gene3D" id="3.20.20.70">
    <property type="entry name" value="Aldolase class I"/>
    <property type="match status" value="1"/>
</dbReference>
<dbReference type="SFLD" id="SFLDG01065">
    <property type="entry name" value="anaerobic_coproporphyrinogen-I"/>
    <property type="match status" value="1"/>
</dbReference>
<dbReference type="InterPro" id="IPR013785">
    <property type="entry name" value="Aldolase_TIM"/>
</dbReference>
<dbReference type="Pfam" id="PF06969">
    <property type="entry name" value="HemN_C"/>
    <property type="match status" value="1"/>
</dbReference>
<evidence type="ECO:0000256" key="2">
    <source>
        <dbReference type="ARBA" id="ARBA00006100"/>
    </source>
</evidence>
<dbReference type="STRING" id="163359.A9R16_01205"/>
<dbReference type="InterPro" id="IPR007197">
    <property type="entry name" value="rSAM"/>
</dbReference>
<dbReference type="SFLD" id="SFLDF00288">
    <property type="entry name" value="HemN-like__clustered_with_nucl"/>
    <property type="match status" value="1"/>
</dbReference>
<dbReference type="Pfam" id="PF04055">
    <property type="entry name" value="Radical_SAM"/>
    <property type="match status" value="1"/>
</dbReference>
<dbReference type="CDD" id="cd01335">
    <property type="entry name" value="Radical_SAM"/>
    <property type="match status" value="1"/>
</dbReference>
<comment type="similarity">
    <text evidence="2">Belongs to the anaerobic coproporphyrinogen-III oxidase family. HemW subfamily.</text>
</comment>
<dbReference type="NCBIfam" id="TIGR00539">
    <property type="entry name" value="hemN_rel"/>
    <property type="match status" value="1"/>
</dbReference>
<keyword evidence="6 10" id="KW-0479">Metal-binding</keyword>
<dbReference type="SFLD" id="SFLDS00029">
    <property type="entry name" value="Radical_SAM"/>
    <property type="match status" value="1"/>
</dbReference>
<accession>A0A1C2G068</accession>
<keyword evidence="10" id="KW-0004">4Fe-4S</keyword>
<dbReference type="RefSeq" id="WP_065971331.1">
    <property type="nucleotide sequence ID" value="NZ_CP080624.1"/>
</dbReference>
<protein>
    <recommendedName>
        <fullName evidence="3 10">Heme chaperone HemW</fullName>
    </recommendedName>
</protein>
<dbReference type="AlphaFoldDB" id="A0A1C2G068"/>
<sequence>MTTGSLPPLSLYIHIPWCVAKCPYCDFHSLARRGPLPEGPYIRALLDDLEHSRGGLPGREIGTIFFGGGTPSLFSGSAIAEILEGVNRRMALAADCEITLEANPGTIDSSRFRAFREAGVTRLSLGVQSLHDPSLRRLGRIHDAREAHNAMEAAAGAGFRSFNIDLMYGLPDQTAAQAQADVRAVLAVDPPHLSLYELTIEAHTAFAHDPPILPSEDERMAIEEAATQTAGSAGYDRYEVSAYARPGYRCAHNLNYWRFGDYLGIGAGAHSKLTDGQGVTRVVRNTDPVGYMAGRDRIASRRRLARRDIVFEFLLNALRLSEGFTQDVLRDRTGYDFMDLESLWAPAVARGLLGREHDRMYATPLGRRFLDALLAEFLTATEILPAEAS</sequence>
<evidence type="ECO:0000313" key="11">
    <source>
        <dbReference type="EMBL" id="RCN56924.1"/>
    </source>
</evidence>
<dbReference type="InterPro" id="IPR004559">
    <property type="entry name" value="HemW-like"/>
</dbReference>
<dbReference type="GO" id="GO:0051539">
    <property type="term" value="F:4 iron, 4 sulfur cluster binding"/>
    <property type="evidence" value="ECO:0007669"/>
    <property type="project" value="UniProtKB-UniRule"/>
</dbReference>
<evidence type="ECO:0000256" key="10">
    <source>
        <dbReference type="RuleBase" id="RU364116"/>
    </source>
</evidence>